<dbReference type="EMBL" id="CP070969">
    <property type="protein sequence ID" value="QSF43785.1"/>
    <property type="molecule type" value="Genomic_DNA"/>
</dbReference>
<dbReference type="InterPro" id="IPR052552">
    <property type="entry name" value="YeaO-like"/>
</dbReference>
<dbReference type="Proteomes" id="UP000663452">
    <property type="component" value="Chromosome"/>
</dbReference>
<proteinExistence type="predicted"/>
<protein>
    <submittedName>
        <fullName evidence="1">DUF488 family protein</fullName>
    </submittedName>
</protein>
<dbReference type="PANTHER" id="PTHR36849:SF1">
    <property type="entry name" value="CYTOPLASMIC PROTEIN"/>
    <property type="match status" value="1"/>
</dbReference>
<reference evidence="1 2" key="1">
    <citation type="submission" date="2021-02" db="EMBL/GenBank/DDBJ databases">
        <title>Paenibacillus tianjinensis sp. nov.</title>
        <authorList>
            <person name="Liu H."/>
        </authorList>
    </citation>
    <scope>NUCLEOTIDE SEQUENCE [LARGE SCALE GENOMIC DNA]</scope>
    <source>
        <strain evidence="1 2">TB2019</strain>
    </source>
</reference>
<dbReference type="Pfam" id="PF22752">
    <property type="entry name" value="DUF488-N3i"/>
    <property type="match status" value="1"/>
</dbReference>
<accession>A0ABX7L6I7</accession>
<gene>
    <name evidence="1" type="ORF">JRJ22_21390</name>
</gene>
<evidence type="ECO:0000313" key="1">
    <source>
        <dbReference type="EMBL" id="QSF43785.1"/>
    </source>
</evidence>
<dbReference type="RefSeq" id="WP_206101406.1">
    <property type="nucleotide sequence ID" value="NZ_CP070969.1"/>
</dbReference>
<name>A0ABX7L6I7_9BACL</name>
<dbReference type="PANTHER" id="PTHR36849">
    <property type="entry name" value="CYTOPLASMIC PROTEIN-RELATED"/>
    <property type="match status" value="1"/>
</dbReference>
<sequence length="78" mass="9253">MPDRQQEAVIGEWMKEIAPSPELRQWFGHIQEPFGEFSDRYIGELEEEPERERLAAKINEQALEQQVKLEYAACYRTI</sequence>
<organism evidence="1 2">
    <name type="scientific">Paenibacillus tianjinensis</name>
    <dbReference type="NCBI Taxonomy" id="2810347"/>
    <lineage>
        <taxon>Bacteria</taxon>
        <taxon>Bacillati</taxon>
        <taxon>Bacillota</taxon>
        <taxon>Bacilli</taxon>
        <taxon>Bacillales</taxon>
        <taxon>Paenibacillaceae</taxon>
        <taxon>Paenibacillus</taxon>
    </lineage>
</organism>
<evidence type="ECO:0000313" key="2">
    <source>
        <dbReference type="Proteomes" id="UP000663452"/>
    </source>
</evidence>
<keyword evidence="2" id="KW-1185">Reference proteome</keyword>